<dbReference type="Pfam" id="PF01381">
    <property type="entry name" value="HTH_3"/>
    <property type="match status" value="1"/>
</dbReference>
<accession>A0A132MLS6</accession>
<dbReference type="InterPro" id="IPR001387">
    <property type="entry name" value="Cro/C1-type_HTH"/>
</dbReference>
<comment type="caution">
    <text evidence="2">The sequence shown here is derived from an EMBL/GenBank/DDBJ whole genome shotgun (WGS) entry which is preliminary data.</text>
</comment>
<dbReference type="InterPro" id="IPR010982">
    <property type="entry name" value="Lambda_DNA-bd_dom_sf"/>
</dbReference>
<dbReference type="Gene3D" id="1.10.260.40">
    <property type="entry name" value="lambda repressor-like DNA-binding domains"/>
    <property type="match status" value="1"/>
</dbReference>
<evidence type="ECO:0000313" key="2">
    <source>
        <dbReference type="EMBL" id="KWW98705.1"/>
    </source>
</evidence>
<dbReference type="STRING" id="1469144.LI90_333"/>
<protein>
    <submittedName>
        <fullName evidence="2">Transcriptional regulator</fullName>
    </submittedName>
</protein>
<dbReference type="OrthoDB" id="8438314at2"/>
<dbReference type="PATRIC" id="fig|1469144.10.peg.417"/>
<evidence type="ECO:0000259" key="1">
    <source>
        <dbReference type="PROSITE" id="PS50943"/>
    </source>
</evidence>
<sequence>MPNERLRSALLESGYTVRKLAEEIGLDPKSVERWITKNRTPRRATAFKTAKLLGMPVSWLWPELDGDTAPVTKSEVVAFYPHRSQTPKRLWLDLLTAAEEEISLLAYASLFLPEENPEAIAVLRRKAEAGVKVRIVLGDPDSPEVALRGVEEQLYDAIPARVRMAIAYYRPLVGVPGVRFHLHRTTLYNSIFRFDDEMLINQHIYGVYGYMAPILHLRRIEGCDLFDTYANSFERVWAVSYPIEQITADQENHG</sequence>
<dbReference type="SUPFAM" id="SSF56024">
    <property type="entry name" value="Phospholipase D/nuclease"/>
    <property type="match status" value="1"/>
</dbReference>
<dbReference type="AlphaFoldDB" id="A0A132MLS6"/>
<dbReference type="GO" id="GO:0003677">
    <property type="term" value="F:DNA binding"/>
    <property type="evidence" value="ECO:0007669"/>
    <property type="project" value="InterPro"/>
</dbReference>
<organism evidence="2 3">
    <name type="scientific">Carbonactinospora thermoautotrophica</name>
    <dbReference type="NCBI Taxonomy" id="1469144"/>
    <lineage>
        <taxon>Bacteria</taxon>
        <taxon>Bacillati</taxon>
        <taxon>Actinomycetota</taxon>
        <taxon>Actinomycetes</taxon>
        <taxon>Kitasatosporales</taxon>
        <taxon>Carbonactinosporaceae</taxon>
        <taxon>Carbonactinospora</taxon>
    </lineage>
</organism>
<keyword evidence="3" id="KW-1185">Reference proteome</keyword>
<reference evidence="3" key="1">
    <citation type="submission" date="2015-04" db="EMBL/GenBank/DDBJ databases">
        <title>Physiological reanalysis, assessment of diazotrophy, and genome sequences of multiple isolates of Streptomyces thermoautotrophicus.</title>
        <authorList>
            <person name="MacKellar D.C."/>
            <person name="Lieber L."/>
            <person name="Norman J."/>
            <person name="Bolger A."/>
            <person name="Tobin C."/>
            <person name="Murray J.W."/>
            <person name="Chang R."/>
            <person name="Ford T."/>
            <person name="Nguyen P.Q."/>
            <person name="Woodward J."/>
            <person name="Permingeat H."/>
            <person name="Joshi N.S."/>
            <person name="Silver P.A."/>
            <person name="Usadel B."/>
            <person name="Rutherford A.W."/>
            <person name="Friesen M."/>
            <person name="Prell J."/>
        </authorList>
    </citation>
    <scope>NUCLEOTIDE SEQUENCE [LARGE SCALE GENOMIC DNA]</scope>
    <source>
        <strain evidence="3">H1</strain>
    </source>
</reference>
<evidence type="ECO:0000313" key="3">
    <source>
        <dbReference type="Proteomes" id="UP000070188"/>
    </source>
</evidence>
<dbReference type="RefSeq" id="WP_066883555.1">
    <property type="nucleotide sequence ID" value="NZ_LAXD01000001.1"/>
</dbReference>
<dbReference type="SUPFAM" id="SSF47413">
    <property type="entry name" value="lambda repressor-like DNA-binding domains"/>
    <property type="match status" value="1"/>
</dbReference>
<dbReference type="PROSITE" id="PS50943">
    <property type="entry name" value="HTH_CROC1"/>
    <property type="match status" value="1"/>
</dbReference>
<gene>
    <name evidence="2" type="ORF">LI90_333</name>
</gene>
<feature type="domain" description="HTH cro/C1-type" evidence="1">
    <location>
        <begin position="6"/>
        <end position="60"/>
    </location>
</feature>
<dbReference type="SMART" id="SM00530">
    <property type="entry name" value="HTH_XRE"/>
    <property type="match status" value="1"/>
</dbReference>
<dbReference type="EMBL" id="LAXD01000001">
    <property type="protein sequence ID" value="KWW98705.1"/>
    <property type="molecule type" value="Genomic_DNA"/>
</dbReference>
<name>A0A132MLS6_9ACTN</name>
<dbReference type="CDD" id="cd00093">
    <property type="entry name" value="HTH_XRE"/>
    <property type="match status" value="1"/>
</dbReference>
<dbReference type="CDD" id="cd00138">
    <property type="entry name" value="PLDc_SF"/>
    <property type="match status" value="1"/>
</dbReference>
<dbReference type="Proteomes" id="UP000070188">
    <property type="component" value="Unassembled WGS sequence"/>
</dbReference>
<proteinExistence type="predicted"/>